<name>A0A5M6CI35_9BACT</name>
<keyword evidence="7" id="KW-0479">Metal-binding</keyword>
<evidence type="ECO:0000256" key="4">
    <source>
        <dbReference type="ARBA" id="ARBA00022989"/>
    </source>
</evidence>
<evidence type="ECO:0000256" key="6">
    <source>
        <dbReference type="PIRSR" id="PIRSR005091-1"/>
    </source>
</evidence>
<dbReference type="CDD" id="cd16015">
    <property type="entry name" value="LTA_synthase"/>
    <property type="match status" value="1"/>
</dbReference>
<evidence type="ECO:0000256" key="5">
    <source>
        <dbReference type="ARBA" id="ARBA00023136"/>
    </source>
</evidence>
<gene>
    <name evidence="11" type="ORF">F0919_08940</name>
</gene>
<keyword evidence="12" id="KW-1185">Reference proteome</keyword>
<feature type="binding site" evidence="8">
    <location>
        <position position="493"/>
    </location>
    <ligand>
        <name>Mn(2+)</name>
        <dbReference type="ChEBI" id="CHEBI:29035"/>
    </ligand>
</feature>
<keyword evidence="11" id="KW-0378">Hydrolase</keyword>
<dbReference type="InterPro" id="IPR012160">
    <property type="entry name" value="LtaS-like"/>
</dbReference>
<feature type="transmembrane region" description="Helical" evidence="9">
    <location>
        <begin position="184"/>
        <end position="204"/>
    </location>
</feature>
<dbReference type="InterPro" id="IPR000917">
    <property type="entry name" value="Sulfatase_N"/>
</dbReference>
<protein>
    <submittedName>
        <fullName evidence="11">Sulfatase-like hydrolase/transferase</fullName>
    </submittedName>
</protein>
<dbReference type="PANTHER" id="PTHR47371">
    <property type="entry name" value="LIPOTEICHOIC ACID SYNTHASE"/>
    <property type="match status" value="1"/>
</dbReference>
<dbReference type="SUPFAM" id="SSF53649">
    <property type="entry name" value="Alkaline phosphatase-like"/>
    <property type="match status" value="1"/>
</dbReference>
<accession>A0A5M6CI35</accession>
<feature type="active site" evidence="6">
    <location>
        <position position="323"/>
    </location>
</feature>
<evidence type="ECO:0000259" key="10">
    <source>
        <dbReference type="Pfam" id="PF00884"/>
    </source>
</evidence>
<comment type="subcellular location">
    <subcellularLocation>
        <location evidence="1">Cell membrane</location>
        <topology evidence="1">Multi-pass membrane protein</topology>
    </subcellularLocation>
</comment>
<keyword evidence="4 9" id="KW-1133">Transmembrane helix</keyword>
<feature type="transmembrane region" description="Helical" evidence="9">
    <location>
        <begin position="12"/>
        <end position="32"/>
    </location>
</feature>
<dbReference type="PANTHER" id="PTHR47371:SF3">
    <property type="entry name" value="PHOSPHOGLYCEROL TRANSFERASE I"/>
    <property type="match status" value="1"/>
</dbReference>
<dbReference type="InterPro" id="IPR017850">
    <property type="entry name" value="Alkaline_phosphatase_core_sf"/>
</dbReference>
<proteinExistence type="predicted"/>
<keyword evidence="2" id="KW-1003">Cell membrane</keyword>
<dbReference type="Gene3D" id="3.40.720.10">
    <property type="entry name" value="Alkaline Phosphatase, subunit A"/>
    <property type="match status" value="1"/>
</dbReference>
<dbReference type="Pfam" id="PF00884">
    <property type="entry name" value="Sulfatase"/>
    <property type="match status" value="1"/>
</dbReference>
<dbReference type="RefSeq" id="WP_150032406.1">
    <property type="nucleotide sequence ID" value="NZ_VWSH01000002.1"/>
</dbReference>
<feature type="binding site" evidence="8">
    <location>
        <position position="284"/>
    </location>
    <ligand>
        <name>Mn(2+)</name>
        <dbReference type="ChEBI" id="CHEBI:29035"/>
    </ligand>
</feature>
<evidence type="ECO:0000256" key="7">
    <source>
        <dbReference type="PIRSR" id="PIRSR005091-2"/>
    </source>
</evidence>
<keyword evidence="3 9" id="KW-0812">Transmembrane</keyword>
<feature type="binding site" evidence="8">
    <location>
        <position position="494"/>
    </location>
    <ligand>
        <name>Mn(2+)</name>
        <dbReference type="ChEBI" id="CHEBI:29035"/>
    </ligand>
</feature>
<keyword evidence="7" id="KW-0464">Manganese</keyword>
<feature type="transmembrane region" description="Helical" evidence="9">
    <location>
        <begin position="140"/>
        <end position="158"/>
    </location>
</feature>
<reference evidence="11 12" key="1">
    <citation type="submission" date="2019-09" db="EMBL/GenBank/DDBJ databases">
        <title>Genome sequence and assembly of Taibaiella sp.</title>
        <authorList>
            <person name="Chhetri G."/>
        </authorList>
    </citation>
    <scope>NUCLEOTIDE SEQUENCE [LARGE SCALE GENOMIC DNA]</scope>
    <source>
        <strain evidence="11 12">KVB11</strain>
    </source>
</reference>
<feature type="transmembrane region" description="Helical" evidence="9">
    <location>
        <begin position="52"/>
        <end position="75"/>
    </location>
</feature>
<evidence type="ECO:0000256" key="3">
    <source>
        <dbReference type="ARBA" id="ARBA00022692"/>
    </source>
</evidence>
<dbReference type="GO" id="GO:0005886">
    <property type="term" value="C:plasma membrane"/>
    <property type="evidence" value="ECO:0007669"/>
    <property type="project" value="UniProtKB-SubCell"/>
</dbReference>
<evidence type="ECO:0000256" key="9">
    <source>
        <dbReference type="SAM" id="Phobius"/>
    </source>
</evidence>
<dbReference type="InterPro" id="IPR050448">
    <property type="entry name" value="OpgB/LTA_synthase_biosynth"/>
</dbReference>
<keyword evidence="5 9" id="KW-0472">Membrane</keyword>
<dbReference type="GO" id="GO:0046872">
    <property type="term" value="F:metal ion binding"/>
    <property type="evidence" value="ECO:0007669"/>
    <property type="project" value="UniProtKB-KW"/>
</dbReference>
<dbReference type="PIRSF" id="PIRSF005091">
    <property type="entry name" value="Mmb_sulf_HI1246"/>
    <property type="match status" value="1"/>
</dbReference>
<keyword evidence="11" id="KW-0808">Transferase</keyword>
<evidence type="ECO:0000256" key="2">
    <source>
        <dbReference type="ARBA" id="ARBA00022475"/>
    </source>
</evidence>
<dbReference type="GO" id="GO:0016740">
    <property type="term" value="F:transferase activity"/>
    <property type="evidence" value="ECO:0007669"/>
    <property type="project" value="UniProtKB-KW"/>
</dbReference>
<evidence type="ECO:0000313" key="11">
    <source>
        <dbReference type="EMBL" id="KAA5534727.1"/>
    </source>
</evidence>
<evidence type="ECO:0000256" key="1">
    <source>
        <dbReference type="ARBA" id="ARBA00004651"/>
    </source>
</evidence>
<sequence length="646" mass="73803">MSRYFLALSKACCLIFSLLLFYAVFRICFFLFNQNTFTDLSFVDFIALMLHGIRFDLSAILALNGLLAFLLLLPFDTLKYRNFQKIIGLLFIIINSIALLFEASDWIYFAFNHKRATIDILALITSKGDFLSLLPDFIRLYWYLLIPIIAVIYLYARLYKNIDRKFEKAHSNIKPEQHQLKTPLLFLLRFCILLITSALIVVGIRGGIQFIPINIRNAIEVSPPKYTAIVLNTPFSIINSWQGDRLEEMHFMPDEAARQLINPVKQYNNNQDFQKKNVVIIIVEGLSKEFTKLGGFKSYTPFLDSLMDQSMTFSNAYANGLHSNEGLPAIVASIPALMEEPITTSIYSNNHFTALPALLDAENYTTAFYHGATNGSMSFDIFSKEAGYQKYFGRTEYNNEKDYDGSWGIYDEPFLQYFIKGMNNMPQPFMTTVFTVTSHHPFPLPAKYKNTFPKGTMPVQESIGYTDFAIRRFFETASKEAWYKNTLFVITADHCSPYASNDYYASGLGRYQIPIIFFAPGDSGLKGMNKTLMQQIDIQPSILDYLGYKKPFFSFGSSAFATNEPKFMAAKLSGIYNWVNNGYQLKISDNKIIEAYQYPVDSLGKNNLVNAIDTIKEAQKAMRNWEAFVQIYNGALINNKMFVPSK</sequence>
<feature type="transmembrane region" description="Helical" evidence="9">
    <location>
        <begin position="87"/>
        <end position="109"/>
    </location>
</feature>
<dbReference type="Proteomes" id="UP000323632">
    <property type="component" value="Unassembled WGS sequence"/>
</dbReference>
<dbReference type="GO" id="GO:0016787">
    <property type="term" value="F:hydrolase activity"/>
    <property type="evidence" value="ECO:0007669"/>
    <property type="project" value="UniProtKB-KW"/>
</dbReference>
<feature type="domain" description="Sulfatase N-terminal" evidence="10">
    <location>
        <begin position="276"/>
        <end position="548"/>
    </location>
</feature>
<comment type="caution">
    <text evidence="11">The sequence shown here is derived from an EMBL/GenBank/DDBJ whole genome shotgun (WGS) entry which is preliminary data.</text>
</comment>
<organism evidence="11 12">
    <name type="scientific">Taibaiella lutea</name>
    <dbReference type="NCBI Taxonomy" id="2608001"/>
    <lineage>
        <taxon>Bacteria</taxon>
        <taxon>Pseudomonadati</taxon>
        <taxon>Bacteroidota</taxon>
        <taxon>Chitinophagia</taxon>
        <taxon>Chitinophagales</taxon>
        <taxon>Chitinophagaceae</taxon>
        <taxon>Taibaiella</taxon>
    </lineage>
</organism>
<dbReference type="AlphaFoldDB" id="A0A5M6CI35"/>
<evidence type="ECO:0000256" key="8">
    <source>
        <dbReference type="PIRSR" id="PIRSR005091-3"/>
    </source>
</evidence>
<feature type="binding site" evidence="7">
    <location>
        <position position="439"/>
    </location>
    <ligand>
        <name>substrate</name>
    </ligand>
</feature>
<evidence type="ECO:0000313" key="12">
    <source>
        <dbReference type="Proteomes" id="UP000323632"/>
    </source>
</evidence>
<dbReference type="EMBL" id="VWSH01000002">
    <property type="protein sequence ID" value="KAA5534727.1"/>
    <property type="molecule type" value="Genomic_DNA"/>
</dbReference>